<dbReference type="GO" id="GO:0031956">
    <property type="term" value="F:medium-chain fatty acid-CoA ligase activity"/>
    <property type="evidence" value="ECO:0007669"/>
    <property type="project" value="TreeGrafter"/>
</dbReference>
<keyword evidence="6" id="KW-1185">Reference proteome</keyword>
<evidence type="ECO:0000259" key="3">
    <source>
        <dbReference type="Pfam" id="PF00501"/>
    </source>
</evidence>
<dbReference type="PROSITE" id="PS00455">
    <property type="entry name" value="AMP_BINDING"/>
    <property type="match status" value="1"/>
</dbReference>
<dbReference type="Pfam" id="PF00501">
    <property type="entry name" value="AMP-binding"/>
    <property type="match status" value="1"/>
</dbReference>
<evidence type="ECO:0000259" key="4">
    <source>
        <dbReference type="Pfam" id="PF13193"/>
    </source>
</evidence>
<keyword evidence="2" id="KW-0436">Ligase</keyword>
<comment type="caution">
    <text evidence="5">The sequence shown here is derived from an EMBL/GenBank/DDBJ whole genome shotgun (WGS) entry which is preliminary data.</text>
</comment>
<dbReference type="InterPro" id="IPR020845">
    <property type="entry name" value="AMP-binding_CS"/>
</dbReference>
<dbReference type="FunFam" id="3.30.300.30:FF:000008">
    <property type="entry name" value="2,3-dihydroxybenzoate-AMP ligase"/>
    <property type="match status" value="1"/>
</dbReference>
<dbReference type="OrthoDB" id="9778383at2"/>
<dbReference type="CDD" id="cd05917">
    <property type="entry name" value="FACL_like_2"/>
    <property type="match status" value="1"/>
</dbReference>
<feature type="domain" description="AMP-dependent synthetase/ligase" evidence="3">
    <location>
        <begin position="11"/>
        <end position="404"/>
    </location>
</feature>
<comment type="similarity">
    <text evidence="1">Belongs to the ATP-dependent AMP-binding enzyme family.</text>
</comment>
<reference evidence="5 6" key="1">
    <citation type="submission" date="2020-01" db="EMBL/GenBank/DDBJ databases">
        <title>Whole genome sequence of Heliobacterium gestii DSM 11169.</title>
        <authorList>
            <person name="Kyndt J.A."/>
            <person name="Meyer T.E."/>
        </authorList>
    </citation>
    <scope>NUCLEOTIDE SEQUENCE [LARGE SCALE GENOMIC DNA]</scope>
    <source>
        <strain evidence="5 6">DSM 11169</strain>
    </source>
</reference>
<accession>A0A845LEV1</accession>
<evidence type="ECO:0000256" key="2">
    <source>
        <dbReference type="ARBA" id="ARBA00022598"/>
    </source>
</evidence>
<dbReference type="GO" id="GO:0006631">
    <property type="term" value="P:fatty acid metabolic process"/>
    <property type="evidence" value="ECO:0007669"/>
    <property type="project" value="TreeGrafter"/>
</dbReference>
<dbReference type="AlphaFoldDB" id="A0A845LEV1"/>
<gene>
    <name evidence="5" type="ORF">GTO89_13715</name>
</gene>
<dbReference type="EMBL" id="WXEX01000012">
    <property type="protein sequence ID" value="MZP44091.1"/>
    <property type="molecule type" value="Genomic_DNA"/>
</dbReference>
<dbReference type="FunFam" id="3.40.50.12780:FF:000003">
    <property type="entry name" value="Long-chain-fatty-acid--CoA ligase FadD"/>
    <property type="match status" value="1"/>
</dbReference>
<dbReference type="InterPro" id="IPR000873">
    <property type="entry name" value="AMP-dep_synth/lig_dom"/>
</dbReference>
<dbReference type="Proteomes" id="UP000471031">
    <property type="component" value="Unassembled WGS sequence"/>
</dbReference>
<dbReference type="PANTHER" id="PTHR43201">
    <property type="entry name" value="ACYL-COA SYNTHETASE"/>
    <property type="match status" value="1"/>
</dbReference>
<protein>
    <submittedName>
        <fullName evidence="5">AMP-binding protein</fullName>
    </submittedName>
</protein>
<evidence type="ECO:0000313" key="5">
    <source>
        <dbReference type="EMBL" id="MZP44091.1"/>
    </source>
</evidence>
<feature type="domain" description="AMP-binding enzyme C-terminal" evidence="4">
    <location>
        <begin position="455"/>
        <end position="530"/>
    </location>
</feature>
<evidence type="ECO:0000256" key="1">
    <source>
        <dbReference type="ARBA" id="ARBA00006432"/>
    </source>
</evidence>
<evidence type="ECO:0000313" key="6">
    <source>
        <dbReference type="Proteomes" id="UP000471031"/>
    </source>
</evidence>
<dbReference type="Gene3D" id="3.30.300.30">
    <property type="match status" value="1"/>
</dbReference>
<dbReference type="Gene3D" id="2.30.38.10">
    <property type="entry name" value="Luciferase, Domain 3"/>
    <property type="match status" value="1"/>
</dbReference>
<dbReference type="Gene3D" id="3.40.50.980">
    <property type="match status" value="2"/>
</dbReference>
<sequence>MLRHTIGTLLDQTATRFAERDALIYTDYRKIRLNYRQFKEKADQVAKALMALGVKKGENVAIWATNYPEWLYVQFGSAKMGAVLVTVNTNYRAYELEYLLRQSDSTTLFLIDGIRDNSYTETMYDICPELRSSEPGALKSFRLPLLRNVVFIGRDPEATHPGMFSWNDLLKMGEGIADAALAERQGSLHWNETINMQYTSGTTGFPKGVMLSHFNIVNNAKAVADSQKLTEQDRICFPVPLFHCFGCVMSSLACVVKGAAMVPLETFEPKAALEAVHQERCTALYGVPTMFIAELAHPDFAQYDLSSLRTGIMAGSPCPIEVMRQVVNQMGAREITIAYGLTEFSPVITQTTTDDPLERRVTTVGKVLPGVEARIVDPATGEIAPPGMQGELCARGFGAMQGYYKNPEATAVAIDAEGWLHTGDLAVCDSDGYYKITGRAKDMIIRGGENIYPREIEEFLYSHPKIRDVQVVGVPDRKYGEETLACVIVKDGQTMTEEELRAFCLGKISKHKIPRYIRFVDKYPMTASGKIQKYKLKDLYIHELGLTEADKVETA</sequence>
<dbReference type="InterPro" id="IPR045851">
    <property type="entry name" value="AMP-bd_C_sf"/>
</dbReference>
<dbReference type="SUPFAM" id="SSF56801">
    <property type="entry name" value="Acetyl-CoA synthetase-like"/>
    <property type="match status" value="1"/>
</dbReference>
<dbReference type="InterPro" id="IPR025110">
    <property type="entry name" value="AMP-bd_C"/>
</dbReference>
<dbReference type="PANTHER" id="PTHR43201:SF5">
    <property type="entry name" value="MEDIUM-CHAIN ACYL-COA LIGASE ACSF2, MITOCHONDRIAL"/>
    <property type="match status" value="1"/>
</dbReference>
<organism evidence="5 6">
    <name type="scientific">Heliomicrobium gestii</name>
    <name type="common">Heliobacterium gestii</name>
    <dbReference type="NCBI Taxonomy" id="2699"/>
    <lineage>
        <taxon>Bacteria</taxon>
        <taxon>Bacillati</taxon>
        <taxon>Bacillota</taxon>
        <taxon>Clostridia</taxon>
        <taxon>Eubacteriales</taxon>
        <taxon>Heliobacteriaceae</taxon>
        <taxon>Heliomicrobium</taxon>
    </lineage>
</organism>
<dbReference type="Pfam" id="PF13193">
    <property type="entry name" value="AMP-binding_C"/>
    <property type="match status" value="1"/>
</dbReference>
<name>A0A845LEV1_HELGE</name>
<proteinExistence type="inferred from homology"/>